<comment type="caution">
    <text evidence="1">The sequence shown here is derived from an EMBL/GenBank/DDBJ whole genome shotgun (WGS) entry which is preliminary data.</text>
</comment>
<name>A0A2T4TXE7_9BACT</name>
<organism evidence="1 2">
    <name type="scientific">Candidatus Methylomirabilis limnetica</name>
    <dbReference type="NCBI Taxonomy" id="2033718"/>
    <lineage>
        <taxon>Bacteria</taxon>
        <taxon>Candidatus Methylomirabilota</taxon>
        <taxon>Candidatus Methylomirabilia</taxon>
        <taxon>Candidatus Methylomirabilales</taxon>
        <taxon>Candidatus Methylomirabilaceae</taxon>
        <taxon>Candidatus Methylomirabilis</taxon>
    </lineage>
</organism>
<reference evidence="1 2" key="1">
    <citation type="submission" date="2017-09" db="EMBL/GenBank/DDBJ databases">
        <title>Bloom of a denitrifying methanotroph, Candidatus Methylomirabilis limnetica, in a deep stratified lake.</title>
        <authorList>
            <person name="Graf J.S."/>
            <person name="Marchant H.K."/>
            <person name="Tienken D."/>
            <person name="Hach P.F."/>
            <person name="Brand A."/>
            <person name="Schubert C.J."/>
            <person name="Kuypers M.M."/>
            <person name="Milucka J."/>
        </authorList>
    </citation>
    <scope>NUCLEOTIDE SEQUENCE [LARGE SCALE GENOMIC DNA]</scope>
    <source>
        <strain evidence="1 2">Zug</strain>
    </source>
</reference>
<evidence type="ECO:0000313" key="2">
    <source>
        <dbReference type="Proteomes" id="UP000241436"/>
    </source>
</evidence>
<accession>A0A2T4TXE7</accession>
<dbReference type="PANTHER" id="PTHR30348:SF13">
    <property type="entry name" value="UPF0759 PROTEIN YUNF"/>
    <property type="match status" value="1"/>
</dbReference>
<reference evidence="2" key="2">
    <citation type="journal article" date="2018" name="Environ. Microbiol.">
        <title>Bloom of a denitrifying methanotroph, 'Candidatus Methylomirabilis limnetica', in a deep stratified lake.</title>
        <authorList>
            <person name="Graf J.S."/>
            <person name="Mayr M.J."/>
            <person name="Marchant H.K."/>
            <person name="Tienken D."/>
            <person name="Hach P.F."/>
            <person name="Brand A."/>
            <person name="Schubert C.J."/>
            <person name="Kuypers M.M."/>
            <person name="Milucka J."/>
        </authorList>
    </citation>
    <scope>NUCLEOTIDE SEQUENCE [LARGE SCALE GENOMIC DNA]</scope>
    <source>
        <strain evidence="2">Zug</strain>
    </source>
</reference>
<dbReference type="EMBL" id="NVQC01000022">
    <property type="protein sequence ID" value="PTL35788.1"/>
    <property type="molecule type" value="Genomic_DNA"/>
</dbReference>
<evidence type="ECO:0008006" key="3">
    <source>
        <dbReference type="Google" id="ProtNLM"/>
    </source>
</evidence>
<dbReference type="SUPFAM" id="SSF117396">
    <property type="entry name" value="TM1631-like"/>
    <property type="match status" value="1"/>
</dbReference>
<keyword evidence="2" id="KW-1185">Reference proteome</keyword>
<dbReference type="InterPro" id="IPR036520">
    <property type="entry name" value="UPF0759_sf"/>
</dbReference>
<dbReference type="AlphaFoldDB" id="A0A2T4TXE7"/>
<dbReference type="Gene3D" id="3.20.20.410">
    <property type="entry name" value="Protein of unknown function UPF0759"/>
    <property type="match status" value="1"/>
</dbReference>
<sequence>MVSSAHPEETMRAIGEPVRIGTSGWSYPRGEGSWNGIFYPTKPKNELELYSRAFNAVEVNSTFYRLLDPQTARAWVAATPKDFAFAIKAWQKFTHPGMFQKATGAEPEITQQDYDSFKRGINPIAEESKLACLLIQFSEWFTSTPQHQATLSTLLRQFKDYPVAVELRHASWGERASDTKTLLAASGAGWACIDMPELPGTIKQELEPQRLLYLRFHGRNREKWRAHETAEERYDYLYSEEELKPFAEKVREITAAGESKVFIFFNNHVRGQAPANALMMAHQIGLPAVATVRAEFVTAFPAIKDAVKEIYTPEKKESNQGVLFSV</sequence>
<dbReference type="InterPro" id="IPR002763">
    <property type="entry name" value="DUF72"/>
</dbReference>
<dbReference type="Pfam" id="PF01904">
    <property type="entry name" value="DUF72"/>
    <property type="match status" value="1"/>
</dbReference>
<gene>
    <name evidence="1" type="ORF">CLG94_08510</name>
</gene>
<protein>
    <recommendedName>
        <fullName evidence="3">DUF72 domain-containing protein</fullName>
    </recommendedName>
</protein>
<dbReference type="Proteomes" id="UP000241436">
    <property type="component" value="Unassembled WGS sequence"/>
</dbReference>
<proteinExistence type="predicted"/>
<dbReference type="PANTHER" id="PTHR30348">
    <property type="entry name" value="UNCHARACTERIZED PROTEIN YECE"/>
    <property type="match status" value="1"/>
</dbReference>
<evidence type="ECO:0000313" key="1">
    <source>
        <dbReference type="EMBL" id="PTL35788.1"/>
    </source>
</evidence>